<evidence type="ECO:0000313" key="1">
    <source>
        <dbReference type="EMBL" id="VDO42517.1"/>
    </source>
</evidence>
<reference evidence="1 2" key="2">
    <citation type="submission" date="2018-11" db="EMBL/GenBank/DDBJ databases">
        <authorList>
            <consortium name="Pathogen Informatics"/>
        </authorList>
    </citation>
    <scope>NUCLEOTIDE SEQUENCE [LARGE SCALE GENOMIC DNA]</scope>
    <source>
        <strain evidence="1 2">MHpl1</strain>
    </source>
</reference>
<name>A0A0N4WJT8_HAEPC</name>
<accession>A0A0N4WJT8</accession>
<keyword evidence="2" id="KW-1185">Reference proteome</keyword>
<evidence type="ECO:0000313" key="3">
    <source>
        <dbReference type="WBParaSite" id="HPLM_0001130201-mRNA-1"/>
    </source>
</evidence>
<evidence type="ECO:0000313" key="2">
    <source>
        <dbReference type="Proteomes" id="UP000268014"/>
    </source>
</evidence>
<organism evidence="3">
    <name type="scientific">Haemonchus placei</name>
    <name type="common">Barber's pole worm</name>
    <dbReference type="NCBI Taxonomy" id="6290"/>
    <lineage>
        <taxon>Eukaryota</taxon>
        <taxon>Metazoa</taxon>
        <taxon>Ecdysozoa</taxon>
        <taxon>Nematoda</taxon>
        <taxon>Chromadorea</taxon>
        <taxon>Rhabditida</taxon>
        <taxon>Rhabditina</taxon>
        <taxon>Rhabditomorpha</taxon>
        <taxon>Strongyloidea</taxon>
        <taxon>Trichostrongylidae</taxon>
        <taxon>Haemonchus</taxon>
    </lineage>
</organism>
<sequence>MGLSLTQRWAKSCLYFLLDTVLSVRANKQLSQGSGRHVIALIPDFFETIHCWYVVFKRYEWRRQGKGHDRRPVRTSSLAGKRQRSRMCCFDDERFWPKRSTTTILEGEPHASRRTPRLLGRQQQQQPLARRHRSLQVIATRSINTIQCLSAVSWNAMCGARGSRRDVLWSLLFSLETMTAATTDCPS</sequence>
<dbReference type="AlphaFoldDB" id="A0A0N4WJT8"/>
<reference evidence="3" key="1">
    <citation type="submission" date="2017-02" db="UniProtKB">
        <authorList>
            <consortium name="WormBaseParasite"/>
        </authorList>
    </citation>
    <scope>IDENTIFICATION</scope>
</reference>
<proteinExistence type="predicted"/>
<protein>
    <submittedName>
        <fullName evidence="3">Secreted protein</fullName>
    </submittedName>
</protein>
<dbReference type="EMBL" id="UZAF01017527">
    <property type="protein sequence ID" value="VDO42517.1"/>
    <property type="molecule type" value="Genomic_DNA"/>
</dbReference>
<dbReference type="Proteomes" id="UP000268014">
    <property type="component" value="Unassembled WGS sequence"/>
</dbReference>
<dbReference type="WBParaSite" id="HPLM_0001130201-mRNA-1">
    <property type="protein sequence ID" value="HPLM_0001130201-mRNA-1"/>
    <property type="gene ID" value="HPLM_0001130201"/>
</dbReference>
<gene>
    <name evidence="1" type="ORF">HPLM_LOCUS11294</name>
</gene>